<organism evidence="1 2">
    <name type="scientific">Candidatus Methylacidithermus pantelleriae</name>
    <dbReference type="NCBI Taxonomy" id="2744239"/>
    <lineage>
        <taxon>Bacteria</taxon>
        <taxon>Pseudomonadati</taxon>
        <taxon>Verrucomicrobiota</taxon>
        <taxon>Methylacidiphilae</taxon>
        <taxon>Methylacidiphilales</taxon>
        <taxon>Methylacidiphilaceae</taxon>
        <taxon>Candidatus Methylacidithermus</taxon>
    </lineage>
</organism>
<reference evidence="1" key="1">
    <citation type="submission" date="2021-02" db="EMBL/GenBank/DDBJ databases">
        <authorList>
            <person name="Cremers G."/>
            <person name="Picone N."/>
        </authorList>
    </citation>
    <scope>NUCLEOTIDE SEQUENCE</scope>
    <source>
        <strain evidence="1">PQ17</strain>
    </source>
</reference>
<dbReference type="AlphaFoldDB" id="A0A8J2BIB6"/>
<evidence type="ECO:0000313" key="1">
    <source>
        <dbReference type="EMBL" id="CAF0688914.1"/>
    </source>
</evidence>
<dbReference type="Proteomes" id="UP000663859">
    <property type="component" value="Unassembled WGS sequence"/>
</dbReference>
<sequence>MSFSPFELCVVGESERSRKFLAQMGGIQAKDFRAKGATPGEA</sequence>
<gene>
    <name evidence="1" type="ORF">MPNT_10049</name>
</gene>
<protein>
    <submittedName>
        <fullName evidence="1">Uncharacterized protein</fullName>
    </submittedName>
</protein>
<comment type="caution">
    <text evidence="1">The sequence shown here is derived from an EMBL/GenBank/DDBJ whole genome shotgun (WGS) entry which is preliminary data.</text>
</comment>
<accession>A0A8J2BIB6</accession>
<proteinExistence type="predicted"/>
<name>A0A8J2BIB6_9BACT</name>
<evidence type="ECO:0000313" key="2">
    <source>
        <dbReference type="Proteomes" id="UP000663859"/>
    </source>
</evidence>
<keyword evidence="2" id="KW-1185">Reference proteome</keyword>
<dbReference type="EMBL" id="CAJNOB010000001">
    <property type="protein sequence ID" value="CAF0688914.1"/>
    <property type="molecule type" value="Genomic_DNA"/>
</dbReference>